<comment type="caution">
    <text evidence="9">The sequence shown here is derived from an EMBL/GenBank/DDBJ whole genome shotgun (WGS) entry which is preliminary data.</text>
</comment>
<dbReference type="GO" id="GO:0000463">
    <property type="term" value="P:maturation of LSU-rRNA from tricistronic rRNA transcript (SSU-rRNA, 5.8S rRNA, LSU-rRNA)"/>
    <property type="evidence" value="ECO:0007669"/>
    <property type="project" value="TreeGrafter"/>
</dbReference>
<dbReference type="GO" id="GO:0005634">
    <property type="term" value="C:nucleus"/>
    <property type="evidence" value="ECO:0007669"/>
    <property type="project" value="TreeGrafter"/>
</dbReference>
<feature type="compositionally biased region" description="Basic and acidic residues" evidence="7">
    <location>
        <begin position="199"/>
        <end position="213"/>
    </location>
</feature>
<dbReference type="AlphaFoldDB" id="A0A9P4IYK9"/>
<evidence type="ECO:0000256" key="2">
    <source>
        <dbReference type="ARBA" id="ARBA00022771"/>
    </source>
</evidence>
<dbReference type="GO" id="GO:0000492">
    <property type="term" value="P:box C/D snoRNP assembly"/>
    <property type="evidence" value="ECO:0007669"/>
    <property type="project" value="TreeGrafter"/>
</dbReference>
<evidence type="ECO:0000256" key="6">
    <source>
        <dbReference type="PROSITE-ProRule" id="PRU00453"/>
    </source>
</evidence>
<feature type="domain" description="HIT-type" evidence="8">
    <location>
        <begin position="10"/>
        <end position="45"/>
    </location>
</feature>
<keyword evidence="1" id="KW-0479">Metal-binding</keyword>
<sequence length="408" mass="45179">MAEAPLDALCSICYTSPPKYRCPRCPTVRTCSLPCYKRHQQRATCTGQRNESTFVKKSQLSTAAGLDHDYNFLTKIERAFRTADADADADRPAKRRKVASHPAFVSYLAENRITVQHAPPGLHRAKTNQSRFLPRSKKVAWTVEWIDDARVKRTTEVLDDTRLSDAYASMAGRAAKQEKRCSQDDGVKPSATPSVLKAEPTKKADTTIEHADSARSAAPLHSRATVEPAEPAESAEPTGLAEPAKQAEPASPPETITAEGLAIAAPQIKQDETSPPGTSLPNGMHLYLHRPRTLSSLPVLIPLSPTSTLTAVLHRQTLDEYPTLYHLPYAASCLPPDHFVTNTAYEARLKSDLAGLEREDIVRSVDTVLQGKTVWMKREEEAGDEEEKKWDEKRVLDMLKRDVAILQR</sequence>
<feature type="compositionally biased region" description="Basic and acidic residues" evidence="7">
    <location>
        <begin position="175"/>
        <end position="187"/>
    </location>
</feature>
<gene>
    <name evidence="9" type="ORF">K461DRAFT_57636</name>
</gene>
<dbReference type="InterPro" id="IPR057721">
    <property type="entry name" value="BCD1_alpha/beta"/>
</dbReference>
<feature type="region of interest" description="Disordered" evidence="7">
    <location>
        <begin position="173"/>
        <end position="254"/>
    </location>
</feature>
<dbReference type="Gene3D" id="3.30.60.190">
    <property type="match status" value="1"/>
</dbReference>
<keyword evidence="3" id="KW-0862">Zinc</keyword>
<dbReference type="CDD" id="cd23023">
    <property type="entry name" value="zf-HIT_BCD1"/>
    <property type="match status" value="1"/>
</dbReference>
<dbReference type="Pfam" id="PF25790">
    <property type="entry name" value="BCD1"/>
    <property type="match status" value="1"/>
</dbReference>
<comment type="function">
    <text evidence="4">Required for box C/D snoRNAs accumulation involved in snoRNA processing, snoRNA transport to the nucleolus and ribosome biogenesis.</text>
</comment>
<keyword evidence="2 6" id="KW-0863">Zinc-finger</keyword>
<dbReference type="PROSITE" id="PS51083">
    <property type="entry name" value="ZF_HIT"/>
    <property type="match status" value="1"/>
</dbReference>
<proteinExistence type="inferred from homology"/>
<dbReference type="PANTHER" id="PTHR13483">
    <property type="entry name" value="BOX C_D SNORNA PROTEIN 1-RELATED"/>
    <property type="match status" value="1"/>
</dbReference>
<comment type="similarity">
    <text evidence="5">Belongs to the BCD1 family.</text>
</comment>
<evidence type="ECO:0000256" key="7">
    <source>
        <dbReference type="SAM" id="MobiDB-lite"/>
    </source>
</evidence>
<evidence type="ECO:0000313" key="9">
    <source>
        <dbReference type="EMBL" id="KAF2149118.1"/>
    </source>
</evidence>
<reference evidence="9" key="1">
    <citation type="journal article" date="2020" name="Stud. Mycol.">
        <title>101 Dothideomycetes genomes: a test case for predicting lifestyles and emergence of pathogens.</title>
        <authorList>
            <person name="Haridas S."/>
            <person name="Albert R."/>
            <person name="Binder M."/>
            <person name="Bloem J."/>
            <person name="Labutti K."/>
            <person name="Salamov A."/>
            <person name="Andreopoulos B."/>
            <person name="Baker S."/>
            <person name="Barry K."/>
            <person name="Bills G."/>
            <person name="Bluhm B."/>
            <person name="Cannon C."/>
            <person name="Castanera R."/>
            <person name="Culley D."/>
            <person name="Daum C."/>
            <person name="Ezra D."/>
            <person name="Gonzalez J."/>
            <person name="Henrissat B."/>
            <person name="Kuo A."/>
            <person name="Liang C."/>
            <person name="Lipzen A."/>
            <person name="Lutzoni F."/>
            <person name="Magnuson J."/>
            <person name="Mondo S."/>
            <person name="Nolan M."/>
            <person name="Ohm R."/>
            <person name="Pangilinan J."/>
            <person name="Park H.-J."/>
            <person name="Ramirez L."/>
            <person name="Alfaro M."/>
            <person name="Sun H."/>
            <person name="Tritt A."/>
            <person name="Yoshinaga Y."/>
            <person name="Zwiers L.-H."/>
            <person name="Turgeon B."/>
            <person name="Goodwin S."/>
            <person name="Spatafora J."/>
            <person name="Crous P."/>
            <person name="Grigoriev I."/>
        </authorList>
    </citation>
    <scope>NUCLEOTIDE SEQUENCE</scope>
    <source>
        <strain evidence="9">CBS 260.36</strain>
    </source>
</reference>
<evidence type="ECO:0000256" key="3">
    <source>
        <dbReference type="ARBA" id="ARBA00022833"/>
    </source>
</evidence>
<organism evidence="9 10">
    <name type="scientific">Myriangium duriaei CBS 260.36</name>
    <dbReference type="NCBI Taxonomy" id="1168546"/>
    <lineage>
        <taxon>Eukaryota</taxon>
        <taxon>Fungi</taxon>
        <taxon>Dikarya</taxon>
        <taxon>Ascomycota</taxon>
        <taxon>Pezizomycotina</taxon>
        <taxon>Dothideomycetes</taxon>
        <taxon>Dothideomycetidae</taxon>
        <taxon>Myriangiales</taxon>
        <taxon>Myriangiaceae</taxon>
        <taxon>Myriangium</taxon>
    </lineage>
</organism>
<evidence type="ECO:0000256" key="5">
    <source>
        <dbReference type="ARBA" id="ARBA00049654"/>
    </source>
</evidence>
<dbReference type="Pfam" id="PF04438">
    <property type="entry name" value="zf-HIT"/>
    <property type="match status" value="1"/>
</dbReference>
<evidence type="ECO:0000256" key="1">
    <source>
        <dbReference type="ARBA" id="ARBA00022723"/>
    </source>
</evidence>
<feature type="compositionally biased region" description="Low complexity" evidence="7">
    <location>
        <begin position="227"/>
        <end position="237"/>
    </location>
</feature>
<dbReference type="GO" id="GO:0008270">
    <property type="term" value="F:zinc ion binding"/>
    <property type="evidence" value="ECO:0007669"/>
    <property type="project" value="UniProtKB-UniRule"/>
</dbReference>
<protein>
    <recommendedName>
        <fullName evidence="8">HIT-type domain-containing protein</fullName>
    </recommendedName>
</protein>
<name>A0A9P4IYK9_9PEZI</name>
<evidence type="ECO:0000256" key="4">
    <source>
        <dbReference type="ARBA" id="ARBA00049598"/>
    </source>
</evidence>
<dbReference type="SUPFAM" id="SSF144232">
    <property type="entry name" value="HIT/MYND zinc finger-like"/>
    <property type="match status" value="1"/>
</dbReference>
<dbReference type="GO" id="GO:0048254">
    <property type="term" value="P:snoRNA localization"/>
    <property type="evidence" value="ECO:0007669"/>
    <property type="project" value="TreeGrafter"/>
</dbReference>
<dbReference type="InterPro" id="IPR051639">
    <property type="entry name" value="BCD1"/>
</dbReference>
<dbReference type="InterPro" id="IPR007529">
    <property type="entry name" value="Znf_HIT"/>
</dbReference>
<accession>A0A9P4IYK9</accession>
<evidence type="ECO:0000259" key="8">
    <source>
        <dbReference type="PROSITE" id="PS51083"/>
    </source>
</evidence>
<dbReference type="OrthoDB" id="272357at2759"/>
<keyword evidence="10" id="KW-1185">Reference proteome</keyword>
<evidence type="ECO:0000313" key="10">
    <source>
        <dbReference type="Proteomes" id="UP000799439"/>
    </source>
</evidence>
<dbReference type="GO" id="GO:0070761">
    <property type="term" value="C:pre-snoRNP complex"/>
    <property type="evidence" value="ECO:0007669"/>
    <property type="project" value="TreeGrafter"/>
</dbReference>
<dbReference type="EMBL" id="ML996092">
    <property type="protein sequence ID" value="KAF2149118.1"/>
    <property type="molecule type" value="Genomic_DNA"/>
</dbReference>
<dbReference type="PANTHER" id="PTHR13483:SF11">
    <property type="entry name" value="ZINC FINGER HIT DOMAIN-CONTAINING PROTEIN 3"/>
    <property type="match status" value="1"/>
</dbReference>
<dbReference type="Proteomes" id="UP000799439">
    <property type="component" value="Unassembled WGS sequence"/>
</dbReference>